<name>A0A348WGP8_9RHOB</name>
<evidence type="ECO:0000313" key="2">
    <source>
        <dbReference type="EMBL" id="HAR53710.1"/>
    </source>
</evidence>
<proteinExistence type="predicted"/>
<protein>
    <recommendedName>
        <fullName evidence="4">Tat pathway signal sequence domain protein</fullName>
    </recommendedName>
</protein>
<accession>A0A348WGP8</accession>
<dbReference type="RefSeq" id="WP_339851828.1">
    <property type="nucleotide sequence ID" value="NZ_CAXAXR010000002.1"/>
</dbReference>
<feature type="signal peptide" evidence="1">
    <location>
        <begin position="1"/>
        <end position="18"/>
    </location>
</feature>
<sequence>MRISPILSVLSAAFLAQAAIAEEAVKPRDESLEGKLSLELNAAQSGEGGCMLTFVVINGHDADIARAVYETVLFDKTGQVDRLTLFDFGQLPAKRPRVRQFSVSGTPCDGLGQILVNGAHACEAAALDEGACEAGLEVTSRTEIEVLG</sequence>
<comment type="caution">
    <text evidence="2">The sequence shown here is derived from an EMBL/GenBank/DDBJ whole genome shotgun (WGS) entry which is preliminary data.</text>
</comment>
<dbReference type="Proteomes" id="UP000264719">
    <property type="component" value="Unassembled WGS sequence"/>
</dbReference>
<dbReference type="AlphaFoldDB" id="A0A348WGP8"/>
<reference evidence="2 3" key="1">
    <citation type="journal article" date="2018" name="Nat. Biotechnol.">
        <title>A standardized bacterial taxonomy based on genome phylogeny substantially revises the tree of life.</title>
        <authorList>
            <person name="Parks D.H."/>
            <person name="Chuvochina M."/>
            <person name="Waite D.W."/>
            <person name="Rinke C."/>
            <person name="Skarshewski A."/>
            <person name="Chaumeil P.A."/>
            <person name="Hugenholtz P."/>
        </authorList>
    </citation>
    <scope>NUCLEOTIDE SEQUENCE [LARGE SCALE GENOMIC DNA]</scope>
    <source>
        <strain evidence="2">UBA9169</strain>
    </source>
</reference>
<gene>
    <name evidence="2" type="ORF">DCS45_17810</name>
</gene>
<evidence type="ECO:0000313" key="3">
    <source>
        <dbReference type="Proteomes" id="UP000264719"/>
    </source>
</evidence>
<keyword evidence="1" id="KW-0732">Signal</keyword>
<dbReference type="EMBL" id="DMVW01000171">
    <property type="protein sequence ID" value="HAR53710.1"/>
    <property type="molecule type" value="Genomic_DNA"/>
</dbReference>
<evidence type="ECO:0000256" key="1">
    <source>
        <dbReference type="SAM" id="SignalP"/>
    </source>
</evidence>
<organism evidence="2 3">
    <name type="scientific">Roseovarius nubinhibens</name>
    <dbReference type="NCBI Taxonomy" id="314263"/>
    <lineage>
        <taxon>Bacteria</taxon>
        <taxon>Pseudomonadati</taxon>
        <taxon>Pseudomonadota</taxon>
        <taxon>Alphaproteobacteria</taxon>
        <taxon>Rhodobacterales</taxon>
        <taxon>Roseobacteraceae</taxon>
        <taxon>Roseovarius</taxon>
    </lineage>
</organism>
<feature type="chain" id="PRO_5016566374" description="Tat pathway signal sequence domain protein" evidence="1">
    <location>
        <begin position="19"/>
        <end position="148"/>
    </location>
</feature>
<evidence type="ECO:0008006" key="4">
    <source>
        <dbReference type="Google" id="ProtNLM"/>
    </source>
</evidence>